<evidence type="ECO:0000313" key="2">
    <source>
        <dbReference type="Proteomes" id="UP000515153"/>
    </source>
</evidence>
<accession>A0A6P8BM76</accession>
<reference evidence="3" key="3">
    <citation type="submission" date="2025-08" db="UniProtKB">
        <authorList>
            <consortium name="RefSeq"/>
        </authorList>
    </citation>
    <scope>IDENTIFICATION</scope>
    <source>
        <strain evidence="3">NI907</strain>
    </source>
</reference>
<dbReference type="RefSeq" id="XP_030988340.1">
    <property type="nucleotide sequence ID" value="XM_031120775.1"/>
</dbReference>
<keyword evidence="2" id="KW-1185">Reference proteome</keyword>
<dbReference type="GeneID" id="41955689"/>
<dbReference type="KEGG" id="pgri:PgNI_00697"/>
<feature type="compositionally biased region" description="Acidic residues" evidence="1">
    <location>
        <begin position="88"/>
        <end position="99"/>
    </location>
</feature>
<evidence type="ECO:0000313" key="3">
    <source>
        <dbReference type="RefSeq" id="XP_030988340.1"/>
    </source>
</evidence>
<organism evidence="2 3">
    <name type="scientific">Pyricularia grisea</name>
    <name type="common">Crabgrass-specific blast fungus</name>
    <name type="synonym">Magnaporthe grisea</name>
    <dbReference type="NCBI Taxonomy" id="148305"/>
    <lineage>
        <taxon>Eukaryota</taxon>
        <taxon>Fungi</taxon>
        <taxon>Dikarya</taxon>
        <taxon>Ascomycota</taxon>
        <taxon>Pezizomycotina</taxon>
        <taxon>Sordariomycetes</taxon>
        <taxon>Sordariomycetidae</taxon>
        <taxon>Magnaporthales</taxon>
        <taxon>Pyriculariaceae</taxon>
        <taxon>Pyricularia</taxon>
    </lineage>
</organism>
<feature type="compositionally biased region" description="Basic and acidic residues" evidence="1">
    <location>
        <begin position="57"/>
        <end position="81"/>
    </location>
</feature>
<reference evidence="3" key="1">
    <citation type="journal article" date="2019" name="Mol. Biol. Evol.">
        <title>Blast fungal genomes show frequent chromosomal changes, gene gains and losses, and effector gene turnover.</title>
        <authorList>
            <person name="Gomez Luciano L.B."/>
            <person name="Jason Tsai I."/>
            <person name="Chuma I."/>
            <person name="Tosa Y."/>
            <person name="Chen Y.H."/>
            <person name="Li J.Y."/>
            <person name="Li M.Y."/>
            <person name="Jade Lu M.Y."/>
            <person name="Nakayashiki H."/>
            <person name="Li W.H."/>
        </authorList>
    </citation>
    <scope>NUCLEOTIDE SEQUENCE</scope>
    <source>
        <strain evidence="3">NI907</strain>
    </source>
</reference>
<reference evidence="3" key="2">
    <citation type="submission" date="2019-10" db="EMBL/GenBank/DDBJ databases">
        <authorList>
            <consortium name="NCBI Genome Project"/>
        </authorList>
    </citation>
    <scope>NUCLEOTIDE SEQUENCE</scope>
    <source>
        <strain evidence="3">NI907</strain>
    </source>
</reference>
<gene>
    <name evidence="3" type="ORF">PgNI_00697</name>
</gene>
<sequence length="132" mass="14803">MSTRSLNLPILAANHAKTTSPNQKWAPKKKRAFKNLDGIPEVDTPVTSSPTAKRDRKVAQTEGERPRDHAELRTSHLDKRPFKSNQDDIGDETLTEDFEGSTLVEEVKVKKGDGSHKDPHKKSWRGSAWYAA</sequence>
<feature type="region of interest" description="Disordered" evidence="1">
    <location>
        <begin position="1"/>
        <end position="132"/>
    </location>
</feature>
<feature type="compositionally biased region" description="Basic and acidic residues" evidence="1">
    <location>
        <begin position="105"/>
        <end position="117"/>
    </location>
</feature>
<dbReference type="AlphaFoldDB" id="A0A6P8BM76"/>
<protein>
    <submittedName>
        <fullName evidence="3">Uncharacterized protein</fullName>
    </submittedName>
</protein>
<name>A0A6P8BM76_PYRGI</name>
<evidence type="ECO:0000256" key="1">
    <source>
        <dbReference type="SAM" id="MobiDB-lite"/>
    </source>
</evidence>
<dbReference type="OrthoDB" id="5227125at2759"/>
<proteinExistence type="predicted"/>
<dbReference type="Proteomes" id="UP000515153">
    <property type="component" value="Unplaced"/>
</dbReference>